<evidence type="ECO:0000313" key="2">
    <source>
        <dbReference type="EMBL" id="KAF1816081.1"/>
    </source>
</evidence>
<organism evidence="2">
    <name type="scientific">Eremomyces bilateralis CBS 781.70</name>
    <dbReference type="NCBI Taxonomy" id="1392243"/>
    <lineage>
        <taxon>Eukaryota</taxon>
        <taxon>Fungi</taxon>
        <taxon>Dikarya</taxon>
        <taxon>Ascomycota</taxon>
        <taxon>Pezizomycotina</taxon>
        <taxon>Dothideomycetes</taxon>
        <taxon>Dothideomycetes incertae sedis</taxon>
        <taxon>Eremomycetales</taxon>
        <taxon>Eremomycetaceae</taxon>
        <taxon>Eremomyces</taxon>
    </lineage>
</organism>
<feature type="region of interest" description="Disordered" evidence="1">
    <location>
        <begin position="110"/>
        <end position="136"/>
    </location>
</feature>
<evidence type="ECO:0000313" key="3">
    <source>
        <dbReference type="Proteomes" id="UP000504638"/>
    </source>
</evidence>
<reference evidence="4" key="2">
    <citation type="submission" date="2020-04" db="EMBL/GenBank/DDBJ databases">
        <authorList>
            <consortium name="NCBI Genome Project"/>
        </authorList>
    </citation>
    <scope>NUCLEOTIDE SEQUENCE</scope>
    <source>
        <strain evidence="4">CBS 781.70</strain>
    </source>
</reference>
<evidence type="ECO:0000256" key="1">
    <source>
        <dbReference type="SAM" id="MobiDB-lite"/>
    </source>
</evidence>
<evidence type="ECO:0000313" key="4">
    <source>
        <dbReference type="RefSeq" id="XP_033537712.1"/>
    </source>
</evidence>
<name>A0A6G1GDW8_9PEZI</name>
<protein>
    <submittedName>
        <fullName evidence="2 4">Uncharacterized protein</fullName>
    </submittedName>
</protein>
<sequence length="260" mass="30289">MALFSSNIFRTGGLKRGSAWTLDSGPQTDVESHASSLPHSHAIRIFHHHLAFIDHNILLQVTKHLANSTLNCSDRLYTSRDMYLMVHISSATWQLKQNGRRECFKCHRPRHGYGNNDPNPSEYVSVRQRRRRSKTQKPDRAFLPFIFWTCFRSPNGAYGIYPIQSLFFSFLQSLSFIDLTHYLPSRFSYQLTGLKLIKKSGFLVLYTCRITHLFRRLIFILLCLRLSPFSHPRCFKFLNSSVYQFPRLGPWNHCVVAFGI</sequence>
<reference evidence="2 4" key="1">
    <citation type="submission" date="2020-01" db="EMBL/GenBank/DDBJ databases">
        <authorList>
            <consortium name="DOE Joint Genome Institute"/>
            <person name="Haridas S."/>
            <person name="Albert R."/>
            <person name="Binder M."/>
            <person name="Bloem J."/>
            <person name="Labutti K."/>
            <person name="Salamov A."/>
            <person name="Andreopoulos B."/>
            <person name="Baker S.E."/>
            <person name="Barry K."/>
            <person name="Bills G."/>
            <person name="Bluhm B.H."/>
            <person name="Cannon C."/>
            <person name="Castanera R."/>
            <person name="Culley D.E."/>
            <person name="Daum C."/>
            <person name="Ezra D."/>
            <person name="Gonzalez J.B."/>
            <person name="Henrissat B."/>
            <person name="Kuo A."/>
            <person name="Liang C."/>
            <person name="Lipzen A."/>
            <person name="Lutzoni F."/>
            <person name="Magnuson J."/>
            <person name="Mondo S."/>
            <person name="Nolan M."/>
            <person name="Ohm R."/>
            <person name="Pangilinan J."/>
            <person name="Park H.-J."/>
            <person name="Ramirez L."/>
            <person name="Alfaro M."/>
            <person name="Sun H."/>
            <person name="Tritt A."/>
            <person name="Yoshinaga Y."/>
            <person name="Zwiers L.-H."/>
            <person name="Turgeon B.G."/>
            <person name="Goodwin S.B."/>
            <person name="Spatafora J.W."/>
            <person name="Crous P.W."/>
            <person name="Grigoriev I.V."/>
        </authorList>
    </citation>
    <scope>NUCLEOTIDE SEQUENCE</scope>
    <source>
        <strain evidence="2 4">CBS 781.70</strain>
    </source>
</reference>
<keyword evidence="3" id="KW-1185">Reference proteome</keyword>
<proteinExistence type="predicted"/>
<accession>A0A6G1GDW8</accession>
<reference evidence="4" key="3">
    <citation type="submission" date="2025-04" db="UniProtKB">
        <authorList>
            <consortium name="RefSeq"/>
        </authorList>
    </citation>
    <scope>IDENTIFICATION</scope>
    <source>
        <strain evidence="4">CBS 781.70</strain>
    </source>
</reference>
<dbReference type="GeneID" id="54414192"/>
<dbReference type="Proteomes" id="UP000504638">
    <property type="component" value="Unplaced"/>
</dbReference>
<gene>
    <name evidence="2 4" type="ORF">P152DRAFT_110132</name>
</gene>
<dbReference type="RefSeq" id="XP_033537712.1">
    <property type="nucleotide sequence ID" value="XM_033673622.1"/>
</dbReference>
<dbReference type="EMBL" id="ML975150">
    <property type="protein sequence ID" value="KAF1816081.1"/>
    <property type="molecule type" value="Genomic_DNA"/>
</dbReference>
<dbReference type="AlphaFoldDB" id="A0A6G1GDW8"/>